<dbReference type="InterPro" id="IPR039374">
    <property type="entry name" value="SIP_fam"/>
</dbReference>
<reference evidence="2 5" key="2">
    <citation type="submission" date="2021-01" db="EMBL/GenBank/DDBJ databases">
        <title>Complete genome sequences of Corynebacterium macginleyi strains isolated from infectious keratitis.</title>
        <authorList>
            <person name="Sagerfors S."/>
            <person name="Poehlein A."/>
            <person name="Soderquist B."/>
            <person name="Bruggemann H."/>
        </authorList>
    </citation>
    <scope>NUCLEOTIDE SEQUENCE [LARGE SCALE GENOMIC DNA]</scope>
    <source>
        <strain evidence="2 5">12T220</strain>
    </source>
</reference>
<dbReference type="SUPFAM" id="SSF46785">
    <property type="entry name" value="Winged helix' DNA-binding domain"/>
    <property type="match status" value="1"/>
</dbReference>
<dbReference type="InterPro" id="IPR036388">
    <property type="entry name" value="WH-like_DNA-bd_sf"/>
</dbReference>
<dbReference type="Gene3D" id="3.40.50.150">
    <property type="entry name" value="Vaccinia Virus protein VP39"/>
    <property type="match status" value="1"/>
</dbReference>
<dbReference type="InterPro" id="IPR013113">
    <property type="entry name" value="SIP_FAD-bd"/>
</dbReference>
<reference evidence="3 4" key="1">
    <citation type="submission" date="2018-10" db="EMBL/GenBank/DDBJ databases">
        <title>Corynebacterium macginleyi genome sequencing and assembly of the type strain and two clinical samples.</title>
        <authorList>
            <person name="Bernier A.-M."/>
            <person name="Bernard K."/>
        </authorList>
    </citation>
    <scope>NUCLEOTIDE SEQUENCE [LARGE SCALE GENOMIC DNA]</scope>
    <source>
        <strain evidence="3 4">NML 120205</strain>
    </source>
</reference>
<gene>
    <name evidence="3" type="ORF">D9543_09510</name>
    <name evidence="2" type="ORF">GWO63_010780</name>
</gene>
<dbReference type="GO" id="GO:0016491">
    <property type="term" value="F:oxidoreductase activity"/>
    <property type="evidence" value="ECO:0007669"/>
    <property type="project" value="InterPro"/>
</dbReference>
<dbReference type="Pfam" id="PF04954">
    <property type="entry name" value="SIP"/>
    <property type="match status" value="1"/>
</dbReference>
<evidence type="ECO:0000313" key="5">
    <source>
        <dbReference type="Proteomes" id="UP001518680"/>
    </source>
</evidence>
<protein>
    <submittedName>
        <fullName evidence="3">Siderophore-interacting protein</fullName>
    </submittedName>
</protein>
<dbReference type="CDD" id="cd06193">
    <property type="entry name" value="siderophore_interacting"/>
    <property type="match status" value="1"/>
</dbReference>
<accession>A0A3M0FXX0</accession>
<evidence type="ECO:0000313" key="4">
    <source>
        <dbReference type="Proteomes" id="UP000270649"/>
    </source>
</evidence>
<dbReference type="InterPro" id="IPR017938">
    <property type="entry name" value="Riboflavin_synthase-like_b-brl"/>
</dbReference>
<dbReference type="SUPFAM" id="SSF63380">
    <property type="entry name" value="Riboflavin synthase domain-like"/>
    <property type="match status" value="1"/>
</dbReference>
<name>A0A3M0FXX0_9CORY</name>
<comment type="caution">
    <text evidence="3">The sequence shown here is derived from an EMBL/GenBank/DDBJ whole genome shotgun (WGS) entry which is preliminary data.</text>
</comment>
<dbReference type="InterPro" id="IPR036390">
    <property type="entry name" value="WH_DNA-bd_sf"/>
</dbReference>
<feature type="domain" description="FAD-binding FR-type" evidence="1">
    <location>
        <begin position="17"/>
        <end position="151"/>
    </location>
</feature>
<organism evidence="3 4">
    <name type="scientific">Corynebacterium macginleyi</name>
    <dbReference type="NCBI Taxonomy" id="38290"/>
    <lineage>
        <taxon>Bacteria</taxon>
        <taxon>Bacillati</taxon>
        <taxon>Actinomycetota</taxon>
        <taxon>Actinomycetes</taxon>
        <taxon>Mycobacteriales</taxon>
        <taxon>Corynebacteriaceae</taxon>
        <taxon>Corynebacterium</taxon>
    </lineage>
</organism>
<dbReference type="InterPro" id="IPR017927">
    <property type="entry name" value="FAD-bd_FR_type"/>
</dbReference>
<sequence>MVSNMPRNSRTKEIYPISYRELYVENIEDISPAMRRITFSGEQLQEHDRDGIFVPSLVSNGFDDDVRLIFPDPETGERPHPIAQDNGNLLWPETVKNLFRTYTVRHFDAVGGQLVIDFARHGEGLAENWSQNARIGDAIFVAGPKSCAQLPTHTDWLFLAGDETALPAIGRCLESLPTGHKAIAVIEVPTTADIQNLEISDSVQIHWAIRDQGEDFVEKTCGLFEQPANSLLPGGEAYVWAAGEASRLKPLRRLFKACGIAPEHQEITGYWRRTSRKDGTESATSSSNSVLHTIHDLAELNSSFALRTAVRLGLFQEIDAGANTVSALAAATDLHEEALRRFVRYLAALKLVEISESTLALTAMGMELADPDSTVVRWLSGPAHIEAMALMRLEHSLRTGESAPQGERGLPWSEYVSRDPQLAAERSEQKNVSAGWTAPSAAQALRQHLDDTARVLIIGQGGAVYADEILRRCEQVQSRIITDASSETVLREIAASSRERCETSGDGSSFYSTETDYAWATDVVFIDPWSVLGGKEVAAQIGRAMRGERFCRAYILSEVLEETGGDEHSYEEDMVRLSMFGTKVPTQEDIGAAVADSRARISSATAVGWGKHLFVLEAETNS</sequence>
<dbReference type="InterPro" id="IPR012967">
    <property type="entry name" value="COMT_dimerisation"/>
</dbReference>
<dbReference type="AlphaFoldDB" id="A0A3M0FXX0"/>
<proteinExistence type="predicted"/>
<dbReference type="PANTHER" id="PTHR30157:SF0">
    <property type="entry name" value="NADPH-DEPENDENT FERRIC-CHELATE REDUCTASE"/>
    <property type="match status" value="1"/>
</dbReference>
<evidence type="ECO:0000313" key="2">
    <source>
        <dbReference type="EMBL" id="MBM0244712.1"/>
    </source>
</evidence>
<dbReference type="Pfam" id="PF08021">
    <property type="entry name" value="FAD_binding_9"/>
    <property type="match status" value="1"/>
</dbReference>
<keyword evidence="5" id="KW-1185">Reference proteome</keyword>
<dbReference type="Gene3D" id="1.10.10.10">
    <property type="entry name" value="Winged helix-like DNA-binding domain superfamily/Winged helix DNA-binding domain"/>
    <property type="match status" value="1"/>
</dbReference>
<dbReference type="InterPro" id="IPR007037">
    <property type="entry name" value="SIP_rossman_dom"/>
</dbReference>
<dbReference type="GO" id="GO:0046983">
    <property type="term" value="F:protein dimerization activity"/>
    <property type="evidence" value="ECO:0007669"/>
    <property type="project" value="InterPro"/>
</dbReference>
<dbReference type="Gene3D" id="2.40.30.10">
    <property type="entry name" value="Translation factors"/>
    <property type="match status" value="1"/>
</dbReference>
<dbReference type="InterPro" id="IPR029063">
    <property type="entry name" value="SAM-dependent_MTases_sf"/>
</dbReference>
<dbReference type="InterPro" id="IPR039261">
    <property type="entry name" value="FNR_nucleotide-bd"/>
</dbReference>
<dbReference type="PROSITE" id="PS51384">
    <property type="entry name" value="FAD_FR"/>
    <property type="match status" value="1"/>
</dbReference>
<dbReference type="Proteomes" id="UP001518680">
    <property type="component" value="Unassembled WGS sequence"/>
</dbReference>
<dbReference type="Pfam" id="PF08100">
    <property type="entry name" value="Dimerisation"/>
    <property type="match status" value="1"/>
</dbReference>
<dbReference type="RefSeq" id="WP_121928121.1">
    <property type="nucleotide sequence ID" value="NZ_CP068291.1"/>
</dbReference>
<dbReference type="EMBL" id="JAACBX020000002">
    <property type="protein sequence ID" value="MBM0244712.1"/>
    <property type="molecule type" value="Genomic_DNA"/>
</dbReference>
<evidence type="ECO:0000313" key="3">
    <source>
        <dbReference type="EMBL" id="RMB57541.1"/>
    </source>
</evidence>
<dbReference type="EMBL" id="REGC01000014">
    <property type="protein sequence ID" value="RMB57541.1"/>
    <property type="molecule type" value="Genomic_DNA"/>
</dbReference>
<evidence type="ECO:0000259" key="1">
    <source>
        <dbReference type="PROSITE" id="PS51384"/>
    </source>
</evidence>
<dbReference type="PANTHER" id="PTHR30157">
    <property type="entry name" value="FERRIC REDUCTASE, NADPH-DEPENDENT"/>
    <property type="match status" value="1"/>
</dbReference>
<dbReference type="Gene3D" id="3.40.50.80">
    <property type="entry name" value="Nucleotide-binding domain of ferredoxin-NADP reductase (FNR) module"/>
    <property type="match status" value="1"/>
</dbReference>
<dbReference type="Proteomes" id="UP000270649">
    <property type="component" value="Unassembled WGS sequence"/>
</dbReference>